<protein>
    <submittedName>
        <fullName evidence="4">Stigma-specific STIG1-like protein 3</fullName>
    </submittedName>
</protein>
<gene>
    <name evidence="4" type="ORF">FCM35_KLT18429</name>
</gene>
<reference evidence="4" key="1">
    <citation type="submission" date="2020-01" db="EMBL/GenBank/DDBJ databases">
        <title>Genome sequence of Kobresia littledalei, the first chromosome-level genome in the family Cyperaceae.</title>
        <authorList>
            <person name="Qu G."/>
        </authorList>
    </citation>
    <scope>NUCLEOTIDE SEQUENCE</scope>
    <source>
        <strain evidence="4">C.B.Clarke</strain>
        <tissue evidence="4">Leaf</tissue>
    </source>
</reference>
<comment type="similarity">
    <text evidence="1">Belongs to the STIG1 family.</text>
</comment>
<dbReference type="AlphaFoldDB" id="A0A833VFJ9"/>
<comment type="caution">
    <text evidence="4">The sequence shown here is derived from an EMBL/GenBank/DDBJ whole genome shotgun (WGS) entry which is preliminary data.</text>
</comment>
<feature type="chain" id="PRO_5033046347" evidence="3">
    <location>
        <begin position="20"/>
        <end position="136"/>
    </location>
</feature>
<name>A0A833VFJ9_9POAL</name>
<dbReference type="Pfam" id="PF04885">
    <property type="entry name" value="Stig1"/>
    <property type="match status" value="1"/>
</dbReference>
<dbReference type="Proteomes" id="UP000623129">
    <property type="component" value="Unassembled WGS sequence"/>
</dbReference>
<dbReference type="InterPro" id="IPR006969">
    <property type="entry name" value="Stig-like"/>
</dbReference>
<dbReference type="PANTHER" id="PTHR33227">
    <property type="entry name" value="STIGMA-SPECIFIC STIG1-LIKE PROTEIN 3"/>
    <property type="match status" value="1"/>
</dbReference>
<accession>A0A833VFJ9</accession>
<dbReference type="PANTHER" id="PTHR33227:SF57">
    <property type="entry name" value="(WILD MALAYSIAN BANANA) HYPOTHETICAL PROTEIN"/>
    <property type="match status" value="1"/>
</dbReference>
<evidence type="ECO:0000256" key="2">
    <source>
        <dbReference type="ARBA" id="ARBA00022729"/>
    </source>
</evidence>
<evidence type="ECO:0000256" key="1">
    <source>
        <dbReference type="ARBA" id="ARBA00006010"/>
    </source>
</evidence>
<feature type="signal peptide" evidence="3">
    <location>
        <begin position="1"/>
        <end position="19"/>
    </location>
</feature>
<keyword evidence="5" id="KW-1185">Reference proteome</keyword>
<dbReference type="EMBL" id="SWLB01000006">
    <property type="protein sequence ID" value="KAF3337842.1"/>
    <property type="molecule type" value="Genomic_DNA"/>
</dbReference>
<keyword evidence="2 3" id="KW-0732">Signal</keyword>
<organism evidence="4 5">
    <name type="scientific">Carex littledalei</name>
    <dbReference type="NCBI Taxonomy" id="544730"/>
    <lineage>
        <taxon>Eukaryota</taxon>
        <taxon>Viridiplantae</taxon>
        <taxon>Streptophyta</taxon>
        <taxon>Embryophyta</taxon>
        <taxon>Tracheophyta</taxon>
        <taxon>Spermatophyta</taxon>
        <taxon>Magnoliopsida</taxon>
        <taxon>Liliopsida</taxon>
        <taxon>Poales</taxon>
        <taxon>Cyperaceae</taxon>
        <taxon>Cyperoideae</taxon>
        <taxon>Cariceae</taxon>
        <taxon>Carex</taxon>
        <taxon>Carex subgen. Euthyceras</taxon>
    </lineage>
</organism>
<proteinExistence type="inferred from homology"/>
<dbReference type="OrthoDB" id="776013at2759"/>
<evidence type="ECO:0000313" key="4">
    <source>
        <dbReference type="EMBL" id="KAF3337842.1"/>
    </source>
</evidence>
<evidence type="ECO:0000256" key="3">
    <source>
        <dbReference type="SAM" id="SignalP"/>
    </source>
</evidence>
<sequence length="136" mass="15029">MPREIITFVLAFFLLISHALVSDVKTVKADAGSEITQNHRFLANYYNPRSPLTCNKYPKMCHLKGSPGHDCCNKRCVHVKTDNLNCGKCGNKCMFGWACCSGKCVSVMYDPSNCGSCENKCNKHGVCRDGMCSYAS</sequence>
<evidence type="ECO:0000313" key="5">
    <source>
        <dbReference type="Proteomes" id="UP000623129"/>
    </source>
</evidence>